<dbReference type="CDD" id="cd15831">
    <property type="entry name" value="BTAD"/>
    <property type="match status" value="1"/>
</dbReference>
<gene>
    <name evidence="7" type="ORF">HD594_002506</name>
</gene>
<dbReference type="GO" id="GO:0003677">
    <property type="term" value="F:DNA binding"/>
    <property type="evidence" value="ECO:0007669"/>
    <property type="project" value="UniProtKB-UniRule"/>
</dbReference>
<dbReference type="Pfam" id="PF00486">
    <property type="entry name" value="Trans_reg_C"/>
    <property type="match status" value="1"/>
</dbReference>
<name>A0A7X0KVH3_9MICO</name>
<dbReference type="InterPro" id="IPR005158">
    <property type="entry name" value="BTAD"/>
</dbReference>
<dbReference type="Pfam" id="PF03704">
    <property type="entry name" value="BTAD"/>
    <property type="match status" value="1"/>
</dbReference>
<dbReference type="InterPro" id="IPR011990">
    <property type="entry name" value="TPR-like_helical_dom_sf"/>
</dbReference>
<dbReference type="Pfam" id="PF20703">
    <property type="entry name" value="nSTAND1"/>
    <property type="match status" value="2"/>
</dbReference>
<protein>
    <submittedName>
        <fullName evidence="7">DNA-binding SARP family transcriptional activator/WD40 repeat protein</fullName>
    </submittedName>
</protein>
<evidence type="ECO:0000259" key="6">
    <source>
        <dbReference type="PROSITE" id="PS51755"/>
    </source>
</evidence>
<dbReference type="GO" id="GO:0006355">
    <property type="term" value="P:regulation of DNA-templated transcription"/>
    <property type="evidence" value="ECO:0007669"/>
    <property type="project" value="InterPro"/>
</dbReference>
<evidence type="ECO:0000313" key="7">
    <source>
        <dbReference type="EMBL" id="MBB6392193.1"/>
    </source>
</evidence>
<reference evidence="7 8" key="1">
    <citation type="submission" date="2020-08" db="EMBL/GenBank/DDBJ databases">
        <title>Sequencing the genomes of 1000 actinobacteria strains.</title>
        <authorList>
            <person name="Klenk H.-P."/>
        </authorList>
    </citation>
    <scope>NUCLEOTIDE SEQUENCE [LARGE SCALE GENOMIC DNA]</scope>
    <source>
        <strain evidence="7 8">DSM 12511</strain>
    </source>
</reference>
<dbReference type="Gene3D" id="1.10.10.10">
    <property type="entry name" value="Winged helix-like DNA-binding domain superfamily/Winged helix DNA-binding domain"/>
    <property type="match status" value="1"/>
</dbReference>
<dbReference type="PANTHER" id="PTHR35807:SF1">
    <property type="entry name" value="TRANSCRIPTIONAL REGULATOR REDD"/>
    <property type="match status" value="1"/>
</dbReference>
<dbReference type="InterPro" id="IPR001867">
    <property type="entry name" value="OmpR/PhoB-type_DNA-bd"/>
</dbReference>
<dbReference type="SUPFAM" id="SSF50998">
    <property type="entry name" value="Quinoprotein alcohol dehydrogenase-like"/>
    <property type="match status" value="1"/>
</dbReference>
<dbReference type="SMART" id="SM01043">
    <property type="entry name" value="BTAD"/>
    <property type="match status" value="1"/>
</dbReference>
<comment type="similarity">
    <text evidence="1">Belongs to the AfsR/DnrI/RedD regulatory family.</text>
</comment>
<comment type="caution">
    <text evidence="7">The sequence shown here is derived from an EMBL/GenBank/DDBJ whole genome shotgun (WGS) entry which is preliminary data.</text>
</comment>
<keyword evidence="3 5" id="KW-0238">DNA-binding</keyword>
<dbReference type="InterPro" id="IPR036388">
    <property type="entry name" value="WH-like_DNA-bd_sf"/>
</dbReference>
<dbReference type="InterPro" id="IPR016032">
    <property type="entry name" value="Sig_transdc_resp-reg_C-effctor"/>
</dbReference>
<accession>A0A7X0KVH3</accession>
<feature type="domain" description="OmpR/PhoB-type" evidence="6">
    <location>
        <begin position="1"/>
        <end position="84"/>
    </location>
</feature>
<organism evidence="7 8">
    <name type="scientific">Microbacterium thalassium</name>
    <dbReference type="NCBI Taxonomy" id="362649"/>
    <lineage>
        <taxon>Bacteria</taxon>
        <taxon>Bacillati</taxon>
        <taxon>Actinomycetota</taxon>
        <taxon>Actinomycetes</taxon>
        <taxon>Micrococcales</taxon>
        <taxon>Microbacteriaceae</taxon>
        <taxon>Microbacterium</taxon>
    </lineage>
</organism>
<dbReference type="RefSeq" id="WP_184751289.1">
    <property type="nucleotide sequence ID" value="NZ_BAAAJR010000011.1"/>
</dbReference>
<dbReference type="Gene3D" id="1.25.40.10">
    <property type="entry name" value="Tetratricopeptide repeat domain"/>
    <property type="match status" value="1"/>
</dbReference>
<dbReference type="GO" id="GO:0000160">
    <property type="term" value="P:phosphorelay signal transduction system"/>
    <property type="evidence" value="ECO:0007669"/>
    <property type="project" value="InterPro"/>
</dbReference>
<dbReference type="InterPro" id="IPR049052">
    <property type="entry name" value="nSTAND1"/>
</dbReference>
<dbReference type="SUPFAM" id="SSF46894">
    <property type="entry name" value="C-terminal effector domain of the bipartite response regulators"/>
    <property type="match status" value="1"/>
</dbReference>
<dbReference type="InterPro" id="IPR011047">
    <property type="entry name" value="Quinoprotein_ADH-like_sf"/>
</dbReference>
<dbReference type="SUPFAM" id="SSF52540">
    <property type="entry name" value="P-loop containing nucleoside triphosphate hydrolases"/>
    <property type="match status" value="1"/>
</dbReference>
<dbReference type="Proteomes" id="UP000537775">
    <property type="component" value="Unassembled WGS sequence"/>
</dbReference>
<dbReference type="SUPFAM" id="SSF48452">
    <property type="entry name" value="TPR-like"/>
    <property type="match status" value="1"/>
</dbReference>
<feature type="DNA-binding region" description="OmpR/PhoB-type" evidence="5">
    <location>
        <begin position="1"/>
        <end position="84"/>
    </location>
</feature>
<keyword evidence="4" id="KW-0804">Transcription</keyword>
<proteinExistence type="inferred from homology"/>
<dbReference type="Gene3D" id="2.130.10.10">
    <property type="entry name" value="YVTN repeat-like/Quinoprotein amine dehydrogenase"/>
    <property type="match status" value="2"/>
</dbReference>
<sequence length="1417" mass="151284">MTVRVLGPLSVDGPELSPRERTVLAALIVRRGNVMTGAELADAAWGDDLPATWQQQVRNAVARIRSRLGTESVRTAGDGYTLGIDGDAIDAVRFERLVADGRRFGLEGTPDRAAAAFRRALDLWRGAPLPDVATWPPGQIEALRLREVRASVEDELVDARLRCGEHADVIPDAERLVREDPLRERRWGLLALANYRADRQAEAMAVLRAARTRLSEELGVDPSRSLVDLETAILRHDVALEAPARPGGELEDAATSPCPWRGLAAYDEGDEALFFGRDADVQAVLARCRPRSIVTIVGPSGCGKSSLLRAGVVPRLREQGRTAGIITPGAATAEAFGDGLSVIGIDQAEELLALSPEELRELGARASEWVQSGGCLILTLRSDALDRATALPGVGAPLGRGVYALSPLDTAMLHEAVTGPAEAAGLRLEPGLIDVILRDAGERPGILPALSHALTATWSRREGATLTLDGYEASGGIAGAIAQSAEQVYAGLTPAAREVCRSLMMRLIERTPEGTVVRRRVPLATLTSDGVRRSVVEGLVAARLVTVDGDAAMVAHEAVGRTWPRLDGWLTEDAANARMLRQVEEAAAVWNSAGRADEDLLRGARLHAALEWREDSWPDLTEVETAFLDAAAERQQDEVRELAARANRERANNRRLRLSLVAAAVLLMAALVATGIAALRGAEAQASAQDARIEALAATSLRIRDSDRDVAALLAAELYRRHPDDPRARSALLGSLTEAGGLVRTIRFDPGSLVTARLIPGTSTALVVTDAPPGTGDGGDTETAVVDLDTGAVLDELDVPLPTVDFRIWRDIYISEDASTAFIQTGTLRPEGTCCANYMTAIDLDTGELKFDTVLLDTRTGQKPAISPDGSRAYFAHWVTGAPSWIDLTTGEVFASRDHDPEEFENIPGRYNGLALIDGRLYIGMEEHIAVYDPDSLRLVDTIDLPDAHLADIHMMDDGAGGLIAVGDAGGVRIDLATSDVLWRQSGSAIRCVSGAVVAPVSFLCATGIGLVKEHDLATGEATGRVFDTLSQDNYTVDILPGGSEFVTVVPFNPPSLQRWRIDDAPAITRPVAAGYDLTDGFGASGSMAIIRPRGDVVMGLLPDGNVLEVDEELEYMQLWDLEADTPVGDPSYALLWMSDTVVARIDRDGAWTLEDVSSGDRYPITALGEADEAWLAPGGPGGHAWAITSDRLIAFDPDTGLPAADPIAIPFDGATEYLSVSEVPGAGLVLATWRSRTGGVDRTAVFDIETGEEITRGLDHDSIAIALPDGTVLSANAERLLRSDADLSPLEALAKAGTAPAQMTVSSDGTLLLIASIDQRLALYDLTDGHRLGDEIVGAFDPDNFWPVGYLRDDGRAMVTSSDDGLLVWDLSPDALRDAVCTMVSRELTDLEWSTYLGDERVAPTCPVAAELTAQE</sequence>
<dbReference type="PROSITE" id="PS51755">
    <property type="entry name" value="OMPR_PHOB"/>
    <property type="match status" value="1"/>
</dbReference>
<dbReference type="PANTHER" id="PTHR35807">
    <property type="entry name" value="TRANSCRIPTIONAL REGULATOR REDD-RELATED"/>
    <property type="match status" value="1"/>
</dbReference>
<dbReference type="SMART" id="SM00862">
    <property type="entry name" value="Trans_reg_C"/>
    <property type="match status" value="1"/>
</dbReference>
<dbReference type="InterPro" id="IPR015943">
    <property type="entry name" value="WD40/YVTN_repeat-like_dom_sf"/>
</dbReference>
<keyword evidence="2" id="KW-0805">Transcription regulation</keyword>
<evidence type="ECO:0000256" key="4">
    <source>
        <dbReference type="ARBA" id="ARBA00023163"/>
    </source>
</evidence>
<dbReference type="InterPro" id="IPR051677">
    <property type="entry name" value="AfsR-DnrI-RedD_regulator"/>
</dbReference>
<evidence type="ECO:0000256" key="5">
    <source>
        <dbReference type="PROSITE-ProRule" id="PRU01091"/>
    </source>
</evidence>
<keyword evidence="8" id="KW-1185">Reference proteome</keyword>
<evidence type="ECO:0000313" key="8">
    <source>
        <dbReference type="Proteomes" id="UP000537775"/>
    </source>
</evidence>
<evidence type="ECO:0000256" key="2">
    <source>
        <dbReference type="ARBA" id="ARBA00023015"/>
    </source>
</evidence>
<evidence type="ECO:0000256" key="1">
    <source>
        <dbReference type="ARBA" id="ARBA00005820"/>
    </source>
</evidence>
<evidence type="ECO:0000256" key="3">
    <source>
        <dbReference type="ARBA" id="ARBA00023125"/>
    </source>
</evidence>
<dbReference type="InterPro" id="IPR027417">
    <property type="entry name" value="P-loop_NTPase"/>
</dbReference>
<dbReference type="EMBL" id="JACHML010000001">
    <property type="protein sequence ID" value="MBB6392193.1"/>
    <property type="molecule type" value="Genomic_DNA"/>
</dbReference>